<reference evidence="2" key="5">
    <citation type="journal article" date="2021" name="G3 (Bethesda)">
        <title>Aegilops tauschii genome assembly Aet v5.0 features greater sequence contiguity and improved annotation.</title>
        <authorList>
            <person name="Wang L."/>
            <person name="Zhu T."/>
            <person name="Rodriguez J.C."/>
            <person name="Deal K.R."/>
            <person name="Dubcovsky J."/>
            <person name="McGuire P.E."/>
            <person name="Lux T."/>
            <person name="Spannagl M."/>
            <person name="Mayer K.F.X."/>
            <person name="Baldrich P."/>
            <person name="Meyers B.C."/>
            <person name="Huo N."/>
            <person name="Gu Y.Q."/>
            <person name="Zhou H."/>
            <person name="Devos K.M."/>
            <person name="Bennetzen J.L."/>
            <person name="Unver T."/>
            <person name="Budak H."/>
            <person name="Gulick P.J."/>
            <person name="Galiba G."/>
            <person name="Kalapos B."/>
            <person name="Nelson D.R."/>
            <person name="Li P."/>
            <person name="You F.M."/>
            <person name="Luo M.C."/>
            <person name="Dvorak J."/>
        </authorList>
    </citation>
    <scope>NUCLEOTIDE SEQUENCE [LARGE SCALE GENOMIC DNA]</scope>
    <source>
        <strain evidence="2">cv. AL8/78</strain>
    </source>
</reference>
<proteinExistence type="predicted"/>
<keyword evidence="3" id="KW-1185">Reference proteome</keyword>
<dbReference type="AlphaFoldDB" id="A0A452YE87"/>
<dbReference type="Proteomes" id="UP000015105">
    <property type="component" value="Chromosome 1D"/>
</dbReference>
<name>A0A452YE87_AEGTS</name>
<protein>
    <submittedName>
        <fullName evidence="2">Uncharacterized protein</fullName>
    </submittedName>
</protein>
<reference evidence="3" key="2">
    <citation type="journal article" date="2017" name="Nat. Plants">
        <title>The Aegilops tauschii genome reveals multiple impacts of transposons.</title>
        <authorList>
            <person name="Zhao G."/>
            <person name="Zou C."/>
            <person name="Li K."/>
            <person name="Wang K."/>
            <person name="Li T."/>
            <person name="Gao L."/>
            <person name="Zhang X."/>
            <person name="Wang H."/>
            <person name="Yang Z."/>
            <person name="Liu X."/>
            <person name="Jiang W."/>
            <person name="Mao L."/>
            <person name="Kong X."/>
            <person name="Jiao Y."/>
            <person name="Jia J."/>
        </authorList>
    </citation>
    <scope>NUCLEOTIDE SEQUENCE [LARGE SCALE GENOMIC DNA]</scope>
    <source>
        <strain evidence="3">cv. AL8/78</strain>
    </source>
</reference>
<evidence type="ECO:0000256" key="1">
    <source>
        <dbReference type="SAM" id="Phobius"/>
    </source>
</evidence>
<dbReference type="Gramene" id="AET1Gv20389900.30">
    <property type="protein sequence ID" value="AET1Gv20389900.30"/>
    <property type="gene ID" value="AET1Gv20389900"/>
</dbReference>
<keyword evidence="1" id="KW-1133">Transmembrane helix</keyword>
<keyword evidence="1" id="KW-0812">Transmembrane</keyword>
<reference evidence="2" key="3">
    <citation type="journal article" date="2017" name="Nature">
        <title>Genome sequence of the progenitor of the wheat D genome Aegilops tauschii.</title>
        <authorList>
            <person name="Luo M.C."/>
            <person name="Gu Y.Q."/>
            <person name="Puiu D."/>
            <person name="Wang H."/>
            <person name="Twardziok S.O."/>
            <person name="Deal K.R."/>
            <person name="Huo N."/>
            <person name="Zhu T."/>
            <person name="Wang L."/>
            <person name="Wang Y."/>
            <person name="McGuire P.E."/>
            <person name="Liu S."/>
            <person name="Long H."/>
            <person name="Ramasamy R.K."/>
            <person name="Rodriguez J.C."/>
            <person name="Van S.L."/>
            <person name="Yuan L."/>
            <person name="Wang Z."/>
            <person name="Xia Z."/>
            <person name="Xiao L."/>
            <person name="Anderson O.D."/>
            <person name="Ouyang S."/>
            <person name="Liang Y."/>
            <person name="Zimin A.V."/>
            <person name="Pertea G."/>
            <person name="Qi P."/>
            <person name="Bennetzen J.L."/>
            <person name="Dai X."/>
            <person name="Dawson M.W."/>
            <person name="Muller H.G."/>
            <person name="Kugler K."/>
            <person name="Rivarola-Duarte L."/>
            <person name="Spannagl M."/>
            <person name="Mayer K.F.X."/>
            <person name="Lu F.H."/>
            <person name="Bevan M.W."/>
            <person name="Leroy P."/>
            <person name="Li P."/>
            <person name="You F.M."/>
            <person name="Sun Q."/>
            <person name="Liu Z."/>
            <person name="Lyons E."/>
            <person name="Wicker T."/>
            <person name="Salzberg S.L."/>
            <person name="Devos K.M."/>
            <person name="Dvorak J."/>
        </authorList>
    </citation>
    <scope>NUCLEOTIDE SEQUENCE [LARGE SCALE GENOMIC DNA]</scope>
    <source>
        <strain evidence="2">cv. AL8/78</strain>
    </source>
</reference>
<reference evidence="2" key="4">
    <citation type="submission" date="2019-03" db="UniProtKB">
        <authorList>
            <consortium name="EnsemblPlants"/>
        </authorList>
    </citation>
    <scope>IDENTIFICATION</scope>
</reference>
<keyword evidence="1" id="KW-0472">Membrane</keyword>
<accession>A0A452YE87</accession>
<evidence type="ECO:0000313" key="3">
    <source>
        <dbReference type="Proteomes" id="UP000015105"/>
    </source>
</evidence>
<evidence type="ECO:0000313" key="2">
    <source>
        <dbReference type="EnsemblPlants" id="AET1Gv20389900.30"/>
    </source>
</evidence>
<dbReference type="EnsemblPlants" id="AET1Gv20389900.30">
    <property type="protein sequence ID" value="AET1Gv20389900.30"/>
    <property type="gene ID" value="AET1Gv20389900"/>
</dbReference>
<organism evidence="2 3">
    <name type="scientific">Aegilops tauschii subsp. strangulata</name>
    <name type="common">Goatgrass</name>
    <dbReference type="NCBI Taxonomy" id="200361"/>
    <lineage>
        <taxon>Eukaryota</taxon>
        <taxon>Viridiplantae</taxon>
        <taxon>Streptophyta</taxon>
        <taxon>Embryophyta</taxon>
        <taxon>Tracheophyta</taxon>
        <taxon>Spermatophyta</taxon>
        <taxon>Magnoliopsida</taxon>
        <taxon>Liliopsida</taxon>
        <taxon>Poales</taxon>
        <taxon>Poaceae</taxon>
        <taxon>BOP clade</taxon>
        <taxon>Pooideae</taxon>
        <taxon>Triticodae</taxon>
        <taxon>Triticeae</taxon>
        <taxon>Triticinae</taxon>
        <taxon>Aegilops</taxon>
    </lineage>
</organism>
<sequence>MDEVNPDHLNNFYPSNRIWIYLFTGYSFAVMHTFHQYSRGYDHNFLRDLGQWDMLVCTCLSKDSNIDKAVHEFSEILKHTGA</sequence>
<feature type="transmembrane region" description="Helical" evidence="1">
    <location>
        <begin position="18"/>
        <end position="37"/>
    </location>
</feature>
<reference evidence="3" key="1">
    <citation type="journal article" date="2014" name="Science">
        <title>Ancient hybridizations among the ancestral genomes of bread wheat.</title>
        <authorList>
            <consortium name="International Wheat Genome Sequencing Consortium,"/>
            <person name="Marcussen T."/>
            <person name="Sandve S.R."/>
            <person name="Heier L."/>
            <person name="Spannagl M."/>
            <person name="Pfeifer M."/>
            <person name="Jakobsen K.S."/>
            <person name="Wulff B.B."/>
            <person name="Steuernagel B."/>
            <person name="Mayer K.F."/>
            <person name="Olsen O.A."/>
        </authorList>
    </citation>
    <scope>NUCLEOTIDE SEQUENCE [LARGE SCALE GENOMIC DNA]</scope>
    <source>
        <strain evidence="3">cv. AL8/78</strain>
    </source>
</reference>